<organism evidence="1 2">
    <name type="scientific">Micromonospora chokoriensis</name>
    <dbReference type="NCBI Taxonomy" id="356851"/>
    <lineage>
        <taxon>Bacteria</taxon>
        <taxon>Bacillati</taxon>
        <taxon>Actinomycetota</taxon>
        <taxon>Actinomycetes</taxon>
        <taxon>Micromonosporales</taxon>
        <taxon>Micromonosporaceae</taxon>
        <taxon>Micromonospora</taxon>
    </lineage>
</organism>
<dbReference type="Pfam" id="PF19686">
    <property type="entry name" value="DUF6188"/>
    <property type="match status" value="1"/>
</dbReference>
<dbReference type="InterPro" id="IPR046179">
    <property type="entry name" value="DUF6188"/>
</dbReference>
<gene>
    <name evidence="1" type="ORF">GA0070612_2102</name>
</gene>
<dbReference type="AlphaFoldDB" id="A0A1C4W4H1"/>
<proteinExistence type="predicted"/>
<reference evidence="2" key="1">
    <citation type="submission" date="2016-06" db="EMBL/GenBank/DDBJ databases">
        <authorList>
            <person name="Varghese N."/>
            <person name="Submissions Spin"/>
        </authorList>
    </citation>
    <scope>NUCLEOTIDE SEQUENCE [LARGE SCALE GENOMIC DNA]</scope>
    <source>
        <strain evidence="2">DSM 45160</strain>
    </source>
</reference>
<sequence>MWFMTERVDHNGLTEHSDRWLLPVGDGVVTQLRIDFAFTLVIEAWLEIRVETEFSYGVPGAECRIDPCVSAGLGPLLDRHQAEVTAVEVGKDGRLRVTFADDAVLLVEPHDQYEAFTVAGTPPSTSRRFLFVAVPGGGLAVW</sequence>
<name>A0A1C4W4H1_9ACTN</name>
<dbReference type="EMBL" id="LT607409">
    <property type="protein sequence ID" value="SCE90949.1"/>
    <property type="molecule type" value="Genomic_DNA"/>
</dbReference>
<evidence type="ECO:0000313" key="1">
    <source>
        <dbReference type="EMBL" id="SCE90949.1"/>
    </source>
</evidence>
<protein>
    <submittedName>
        <fullName evidence="1">Uncharacterized protein</fullName>
    </submittedName>
</protein>
<accession>A0A1C4W4H1</accession>
<keyword evidence="2" id="KW-1185">Reference proteome</keyword>
<evidence type="ECO:0000313" key="2">
    <source>
        <dbReference type="Proteomes" id="UP000198224"/>
    </source>
</evidence>
<dbReference type="Proteomes" id="UP000198224">
    <property type="component" value="Chromosome I"/>
</dbReference>